<dbReference type="EMBL" id="CAACVJ010000283">
    <property type="protein sequence ID" value="VEP15629.1"/>
    <property type="molecule type" value="Genomic_DNA"/>
</dbReference>
<evidence type="ECO:0000313" key="2">
    <source>
        <dbReference type="Proteomes" id="UP000320055"/>
    </source>
</evidence>
<proteinExistence type="predicted"/>
<dbReference type="AlphaFoldDB" id="A0A563VVZ7"/>
<reference evidence="1 2" key="1">
    <citation type="submission" date="2019-01" db="EMBL/GenBank/DDBJ databases">
        <authorList>
            <person name="Brito A."/>
        </authorList>
    </citation>
    <scope>NUCLEOTIDE SEQUENCE [LARGE SCALE GENOMIC DNA]</scope>
    <source>
        <strain evidence="1">1</strain>
    </source>
</reference>
<protein>
    <submittedName>
        <fullName evidence="1">Uncharacterized protein</fullName>
    </submittedName>
</protein>
<name>A0A563VVZ7_9CYAN</name>
<gene>
    <name evidence="1" type="ORF">H1P_3530005</name>
</gene>
<organism evidence="1 2">
    <name type="scientific">Hyella patelloides LEGE 07179</name>
    <dbReference type="NCBI Taxonomy" id="945734"/>
    <lineage>
        <taxon>Bacteria</taxon>
        <taxon>Bacillati</taxon>
        <taxon>Cyanobacteriota</taxon>
        <taxon>Cyanophyceae</taxon>
        <taxon>Pleurocapsales</taxon>
        <taxon>Hyellaceae</taxon>
        <taxon>Hyella</taxon>
    </lineage>
</organism>
<keyword evidence="2" id="KW-1185">Reference proteome</keyword>
<dbReference type="OrthoDB" id="583363at2"/>
<dbReference type="RefSeq" id="WP_144874402.1">
    <property type="nucleotide sequence ID" value="NZ_LR214089.1"/>
</dbReference>
<accession>A0A563VVZ7</accession>
<sequence length="158" mass="17278">MKKTLLIHNFVAALVVVDLVTSIRIKSNATNINNQEKLTLKSSLIAQDIICPSLDEAYIPVNHPVYINLNQKFRAEDNSGRISNIVRVGTFGAASWSTKKDFNGRYTSAPPVAIEFKSDKQIKQAVIANSGLVEILKSWGASSNTAECLKFLLAESGI</sequence>
<dbReference type="Proteomes" id="UP000320055">
    <property type="component" value="Unassembled WGS sequence"/>
</dbReference>
<evidence type="ECO:0000313" key="1">
    <source>
        <dbReference type="EMBL" id="VEP15629.1"/>
    </source>
</evidence>